<evidence type="ECO:0000256" key="8">
    <source>
        <dbReference type="ARBA" id="ARBA00023012"/>
    </source>
</evidence>
<evidence type="ECO:0000313" key="14">
    <source>
        <dbReference type="EMBL" id="MCH7414966.1"/>
    </source>
</evidence>
<dbReference type="PANTHER" id="PTHR24421">
    <property type="entry name" value="NITRATE/NITRITE SENSOR PROTEIN NARX-RELATED"/>
    <property type="match status" value="1"/>
</dbReference>
<dbReference type="PROSITE" id="PS50109">
    <property type="entry name" value="HIS_KIN"/>
    <property type="match status" value="1"/>
</dbReference>
<dbReference type="InterPro" id="IPR050482">
    <property type="entry name" value="Sensor_HK_TwoCompSys"/>
</dbReference>
<evidence type="ECO:0000313" key="15">
    <source>
        <dbReference type="Proteomes" id="UP001165430"/>
    </source>
</evidence>
<evidence type="ECO:0000256" key="5">
    <source>
        <dbReference type="ARBA" id="ARBA00022741"/>
    </source>
</evidence>
<evidence type="ECO:0000256" key="12">
    <source>
        <dbReference type="SAM" id="SignalP"/>
    </source>
</evidence>
<keyword evidence="4" id="KW-0808">Transferase</keyword>
<dbReference type="Gene3D" id="3.30.565.10">
    <property type="entry name" value="Histidine kinase-like ATPase, C-terminal domain"/>
    <property type="match status" value="1"/>
</dbReference>
<evidence type="ECO:0000256" key="7">
    <source>
        <dbReference type="ARBA" id="ARBA00022840"/>
    </source>
</evidence>
<feature type="chain" id="PRO_5045758909" description="histidine kinase" evidence="12">
    <location>
        <begin position="28"/>
        <end position="679"/>
    </location>
</feature>
<accession>A0ABS9VEV3</accession>
<dbReference type="InterPro" id="IPR019734">
    <property type="entry name" value="TPR_rpt"/>
</dbReference>
<feature type="coiled-coil region" evidence="10">
    <location>
        <begin position="422"/>
        <end position="449"/>
    </location>
</feature>
<sequence length="679" mass="76524">MRCFVKLLVEFLFLILALVSTSAIAMAQTPLIDSLQHIISQNKRDTLHAKALFNMGATLERSDIKRSITTYKKLFELGGNPTIEKYKALASIRLGGNYSATGELDSVAFYFGLAKRFLETNPEDQMTAYTYYNGLGIHFGRISEYPEALENYRNALNLDHNVIGQNNVAGLFLNLAKVYGQLDDGKSKIDAIYKALEIFEKTQNQTGLAFVYNALGTVYYDLKNYDESEINLLKSLGYRKSLGDKRGESLVIGNIANIYMDRGEHQLAKEYFTLAMEIQESLGLKEMVGIQQINLGKNYEKMGEYPLALQHFQQAQKTLAEAGIKNHDAIILADMGNVQRLLAQQKEAYQNLLAATKSATEQKNHSNSIVAYKNLKEYYQEQGRFEEALEAQSKEYAYRDSVGMGGLQTQLKELESRYALDLKENEIGLLKAEKELSNLELERRKVNQQLILSVSIFLILIAGILVNKYRIVGKANRLLEVERLRNSLARDLHDDLGSALSSIHILSQMALQKEVPSTNHLFSKINAQTASMMDKLSDIVWSIHPNNDNTDQLLSKMQEFAGEILEPKGINYSFEIVEGAMDIKLDLEKRRNIFLIFKEAVNNVAKYADGKHLKIKLEVENGALELLIKDDGKGFDMNSIKKGNGLFNMHQRAEMMGGDMVIESFPHTGTSIQLRTPIT</sequence>
<feature type="repeat" description="TPR" evidence="9">
    <location>
        <begin position="129"/>
        <end position="162"/>
    </location>
</feature>
<dbReference type="EMBL" id="JAKZGO010000015">
    <property type="protein sequence ID" value="MCH7414966.1"/>
    <property type="molecule type" value="Genomic_DNA"/>
</dbReference>
<comment type="caution">
    <text evidence="14">The sequence shown here is derived from an EMBL/GenBank/DDBJ whole genome shotgun (WGS) entry which is preliminary data.</text>
</comment>
<evidence type="ECO:0000256" key="3">
    <source>
        <dbReference type="ARBA" id="ARBA00022553"/>
    </source>
</evidence>
<dbReference type="InterPro" id="IPR003594">
    <property type="entry name" value="HATPase_dom"/>
</dbReference>
<keyword evidence="9" id="KW-0802">TPR repeat</keyword>
<dbReference type="Pfam" id="PF13181">
    <property type="entry name" value="TPR_8"/>
    <property type="match status" value="1"/>
</dbReference>
<dbReference type="PROSITE" id="PS50005">
    <property type="entry name" value="TPR"/>
    <property type="match status" value="1"/>
</dbReference>
<keyword evidence="11" id="KW-1133">Transmembrane helix</keyword>
<dbReference type="Gene3D" id="1.25.40.10">
    <property type="entry name" value="Tetratricopeptide repeat domain"/>
    <property type="match status" value="2"/>
</dbReference>
<evidence type="ECO:0000256" key="4">
    <source>
        <dbReference type="ARBA" id="ARBA00022679"/>
    </source>
</evidence>
<dbReference type="SUPFAM" id="SSF48452">
    <property type="entry name" value="TPR-like"/>
    <property type="match status" value="2"/>
</dbReference>
<keyword evidence="3" id="KW-0597">Phosphoprotein</keyword>
<proteinExistence type="predicted"/>
<protein>
    <recommendedName>
        <fullName evidence="2">histidine kinase</fullName>
        <ecNumber evidence="2">2.7.13.3</ecNumber>
    </recommendedName>
</protein>
<keyword evidence="5" id="KW-0547">Nucleotide-binding</keyword>
<keyword evidence="7" id="KW-0067">ATP-binding</keyword>
<keyword evidence="11" id="KW-0472">Membrane</keyword>
<evidence type="ECO:0000256" key="1">
    <source>
        <dbReference type="ARBA" id="ARBA00000085"/>
    </source>
</evidence>
<feature type="signal peptide" evidence="12">
    <location>
        <begin position="1"/>
        <end position="27"/>
    </location>
</feature>
<keyword evidence="8" id="KW-0902">Two-component regulatory system</keyword>
<keyword evidence="15" id="KW-1185">Reference proteome</keyword>
<feature type="transmembrane region" description="Helical" evidence="11">
    <location>
        <begin position="450"/>
        <end position="467"/>
    </location>
</feature>
<name>A0ABS9VEV3_9BACT</name>
<dbReference type="Proteomes" id="UP001165430">
    <property type="component" value="Unassembled WGS sequence"/>
</dbReference>
<gene>
    <name evidence="14" type="ORF">MM213_15805</name>
</gene>
<dbReference type="Pfam" id="PF13424">
    <property type="entry name" value="TPR_12"/>
    <property type="match status" value="1"/>
</dbReference>
<dbReference type="InterPro" id="IPR005467">
    <property type="entry name" value="His_kinase_dom"/>
</dbReference>
<dbReference type="InterPro" id="IPR011990">
    <property type="entry name" value="TPR-like_helical_dom_sf"/>
</dbReference>
<evidence type="ECO:0000256" key="6">
    <source>
        <dbReference type="ARBA" id="ARBA00022777"/>
    </source>
</evidence>
<dbReference type="CDD" id="cd16917">
    <property type="entry name" value="HATPase_UhpB-NarQ-NarX-like"/>
    <property type="match status" value="1"/>
</dbReference>
<keyword evidence="6" id="KW-0418">Kinase</keyword>
<comment type="catalytic activity">
    <reaction evidence="1">
        <text>ATP + protein L-histidine = ADP + protein N-phospho-L-histidine.</text>
        <dbReference type="EC" id="2.7.13.3"/>
    </reaction>
</comment>
<dbReference type="InterPro" id="IPR036890">
    <property type="entry name" value="HATPase_C_sf"/>
</dbReference>
<evidence type="ECO:0000259" key="13">
    <source>
        <dbReference type="PROSITE" id="PS50109"/>
    </source>
</evidence>
<dbReference type="InterPro" id="IPR011712">
    <property type="entry name" value="Sig_transdc_His_kin_sub3_dim/P"/>
</dbReference>
<dbReference type="Pfam" id="PF02518">
    <property type="entry name" value="HATPase_c"/>
    <property type="match status" value="1"/>
</dbReference>
<evidence type="ECO:0000256" key="10">
    <source>
        <dbReference type="SAM" id="Coils"/>
    </source>
</evidence>
<dbReference type="Gene3D" id="1.20.5.1930">
    <property type="match status" value="1"/>
</dbReference>
<keyword evidence="12" id="KW-0732">Signal</keyword>
<reference evidence="14" key="1">
    <citation type="submission" date="2022-03" db="EMBL/GenBank/DDBJ databases">
        <title>De novo assembled genomes of Belliella spp. (Cyclobacteriaceae) strains.</title>
        <authorList>
            <person name="Szabo A."/>
            <person name="Korponai K."/>
            <person name="Felfoldi T."/>
        </authorList>
    </citation>
    <scope>NUCLEOTIDE SEQUENCE</scope>
    <source>
        <strain evidence="14">DSM 111903</strain>
    </source>
</reference>
<organism evidence="14 15">
    <name type="scientific">Belliella alkalica</name>
    <dbReference type="NCBI Taxonomy" id="1730871"/>
    <lineage>
        <taxon>Bacteria</taxon>
        <taxon>Pseudomonadati</taxon>
        <taxon>Bacteroidota</taxon>
        <taxon>Cytophagia</taxon>
        <taxon>Cytophagales</taxon>
        <taxon>Cyclobacteriaceae</taxon>
        <taxon>Belliella</taxon>
    </lineage>
</organism>
<dbReference type="Pfam" id="PF07730">
    <property type="entry name" value="HisKA_3"/>
    <property type="match status" value="1"/>
</dbReference>
<evidence type="ECO:0000256" key="11">
    <source>
        <dbReference type="SAM" id="Phobius"/>
    </source>
</evidence>
<evidence type="ECO:0000256" key="9">
    <source>
        <dbReference type="PROSITE-ProRule" id="PRU00339"/>
    </source>
</evidence>
<keyword evidence="10" id="KW-0175">Coiled coil</keyword>
<dbReference type="SUPFAM" id="SSF55874">
    <property type="entry name" value="ATPase domain of HSP90 chaperone/DNA topoisomerase II/histidine kinase"/>
    <property type="match status" value="1"/>
</dbReference>
<dbReference type="EC" id="2.7.13.3" evidence="2"/>
<dbReference type="SMART" id="SM00028">
    <property type="entry name" value="TPR"/>
    <property type="match status" value="6"/>
</dbReference>
<keyword evidence="11" id="KW-0812">Transmembrane</keyword>
<dbReference type="RefSeq" id="WP_241413797.1">
    <property type="nucleotide sequence ID" value="NZ_JAKZGO010000015.1"/>
</dbReference>
<feature type="domain" description="Histidine kinase" evidence="13">
    <location>
        <begin position="487"/>
        <end position="679"/>
    </location>
</feature>
<evidence type="ECO:0000256" key="2">
    <source>
        <dbReference type="ARBA" id="ARBA00012438"/>
    </source>
</evidence>
<dbReference type="PANTHER" id="PTHR24421:SF10">
    <property type="entry name" value="NITRATE_NITRITE SENSOR PROTEIN NARQ"/>
    <property type="match status" value="1"/>
</dbReference>